<dbReference type="AlphaFoldDB" id="A0A7J4IX85"/>
<feature type="transmembrane region" description="Helical" evidence="1">
    <location>
        <begin position="27"/>
        <end position="47"/>
    </location>
</feature>
<dbReference type="Proteomes" id="UP000565078">
    <property type="component" value="Unassembled WGS sequence"/>
</dbReference>
<gene>
    <name evidence="2" type="ORF">HA254_02130</name>
</gene>
<comment type="caution">
    <text evidence="2">The sequence shown here is derived from an EMBL/GenBank/DDBJ whole genome shotgun (WGS) entry which is preliminary data.</text>
</comment>
<accession>A0A7J4IX85</accession>
<organism evidence="2 3">
    <name type="scientific">Candidatus Iainarchaeum sp</name>
    <dbReference type="NCBI Taxonomy" id="3101447"/>
    <lineage>
        <taxon>Archaea</taxon>
        <taxon>Candidatus Iainarchaeota</taxon>
        <taxon>Candidatus Iainarchaeia</taxon>
        <taxon>Candidatus Iainarchaeales</taxon>
        <taxon>Candidatus Iainarchaeaceae</taxon>
        <taxon>Candidatus Iainarchaeum</taxon>
    </lineage>
</organism>
<evidence type="ECO:0000313" key="2">
    <source>
        <dbReference type="EMBL" id="HIH09444.1"/>
    </source>
</evidence>
<keyword evidence="1" id="KW-1133">Transmembrane helix</keyword>
<keyword evidence="1" id="KW-0812">Transmembrane</keyword>
<feature type="transmembrane region" description="Helical" evidence="1">
    <location>
        <begin position="59"/>
        <end position="75"/>
    </location>
</feature>
<evidence type="ECO:0000256" key="1">
    <source>
        <dbReference type="SAM" id="Phobius"/>
    </source>
</evidence>
<protein>
    <submittedName>
        <fullName evidence="2">Uncharacterized protein</fullName>
    </submittedName>
</protein>
<name>A0A7J4IX85_9ARCH</name>
<reference evidence="3" key="1">
    <citation type="journal article" date="2020" name="bioRxiv">
        <title>A rank-normalized archaeal taxonomy based on genome phylogeny resolves widespread incomplete and uneven classifications.</title>
        <authorList>
            <person name="Rinke C."/>
            <person name="Chuvochina M."/>
            <person name="Mussig A.J."/>
            <person name="Chaumeil P.-A."/>
            <person name="Waite D.W."/>
            <person name="Whitman W.B."/>
            <person name="Parks D.H."/>
            <person name="Hugenholtz P."/>
        </authorList>
    </citation>
    <scope>NUCLEOTIDE SEQUENCE [LARGE SCALE GENOMIC DNA]</scope>
</reference>
<proteinExistence type="predicted"/>
<dbReference type="EMBL" id="DUGC01000038">
    <property type="protein sequence ID" value="HIH09444.1"/>
    <property type="molecule type" value="Genomic_DNA"/>
</dbReference>
<keyword evidence="1" id="KW-0472">Membrane</keyword>
<sequence>MFFLALAIFIISLFAYSKSKSRRILLVSLAFFLFTVKWLVKILDIFYSPGRFLSDSSENLFELGIMVSLLVALFYRKSWKKVFANEERSG</sequence>
<evidence type="ECO:0000313" key="3">
    <source>
        <dbReference type="Proteomes" id="UP000565078"/>
    </source>
</evidence>